<organism evidence="9 10">
    <name type="scientific">Nocardia rhizosphaerae</name>
    <dbReference type="NCBI Taxonomy" id="1691571"/>
    <lineage>
        <taxon>Bacteria</taxon>
        <taxon>Bacillati</taxon>
        <taxon>Actinomycetota</taxon>
        <taxon>Actinomycetes</taxon>
        <taxon>Mycobacteriales</taxon>
        <taxon>Nocardiaceae</taxon>
        <taxon>Nocardia</taxon>
    </lineage>
</organism>
<gene>
    <name evidence="9" type="ORF">ACFOW8_20540</name>
</gene>
<proteinExistence type="inferred from homology"/>
<comment type="subcellular location">
    <subcellularLocation>
        <location evidence="1">Membrane</location>
        <topology evidence="1">Multi-pass membrane protein</topology>
    </subcellularLocation>
</comment>
<evidence type="ECO:0000256" key="4">
    <source>
        <dbReference type="ARBA" id="ARBA00022989"/>
    </source>
</evidence>
<keyword evidence="5 8" id="KW-0472">Membrane</keyword>
<keyword evidence="6" id="KW-0813">Transport</keyword>
<evidence type="ECO:0000256" key="8">
    <source>
        <dbReference type="SAM" id="Phobius"/>
    </source>
</evidence>
<reference evidence="10" key="1">
    <citation type="journal article" date="2019" name="Int. J. Syst. Evol. Microbiol.">
        <title>The Global Catalogue of Microorganisms (GCM) 10K type strain sequencing project: providing services to taxonomists for standard genome sequencing and annotation.</title>
        <authorList>
            <consortium name="The Broad Institute Genomics Platform"/>
            <consortium name="The Broad Institute Genome Sequencing Center for Infectious Disease"/>
            <person name="Wu L."/>
            <person name="Ma J."/>
        </authorList>
    </citation>
    <scope>NUCLEOTIDE SEQUENCE [LARGE SCALE GENOMIC DNA]</scope>
    <source>
        <strain evidence="10">CGMCC 4.7204</strain>
    </source>
</reference>
<dbReference type="EMBL" id="JBHSBA010000014">
    <property type="protein sequence ID" value="MFC4127323.1"/>
    <property type="molecule type" value="Genomic_DNA"/>
</dbReference>
<protein>
    <submittedName>
        <fullName evidence="9">Aquaporin</fullName>
    </submittedName>
</protein>
<accession>A0ABV8LAU3</accession>
<dbReference type="InterPro" id="IPR034294">
    <property type="entry name" value="Aquaporin_transptr"/>
</dbReference>
<feature type="transmembrane region" description="Helical" evidence="8">
    <location>
        <begin position="12"/>
        <end position="29"/>
    </location>
</feature>
<feature type="transmembrane region" description="Helical" evidence="8">
    <location>
        <begin position="49"/>
        <end position="78"/>
    </location>
</feature>
<dbReference type="PRINTS" id="PR00783">
    <property type="entry name" value="MINTRINSICP"/>
</dbReference>
<dbReference type="InterPro" id="IPR023271">
    <property type="entry name" value="Aquaporin-like"/>
</dbReference>
<evidence type="ECO:0000256" key="2">
    <source>
        <dbReference type="ARBA" id="ARBA00006175"/>
    </source>
</evidence>
<evidence type="ECO:0000256" key="6">
    <source>
        <dbReference type="RuleBase" id="RU000477"/>
    </source>
</evidence>
<evidence type="ECO:0000313" key="10">
    <source>
        <dbReference type="Proteomes" id="UP001595767"/>
    </source>
</evidence>
<feature type="region of interest" description="Disordered" evidence="7">
    <location>
        <begin position="232"/>
        <end position="251"/>
    </location>
</feature>
<feature type="transmembrane region" description="Helical" evidence="8">
    <location>
        <begin position="191"/>
        <end position="221"/>
    </location>
</feature>
<dbReference type="PANTHER" id="PTHR19139">
    <property type="entry name" value="AQUAPORIN TRANSPORTER"/>
    <property type="match status" value="1"/>
</dbReference>
<sequence length="251" mass="25678">MTDLQRRLLAEFVGTAALVTVVVGSGIAAQQLTDDVALQLLANSTTTVFGLGVLILVFGPVSGAHFNPVVSLADWLLGRRHRTGLDLVEVCSYPIAQIAGGVCGAVLANLMFDLDAWQISDRDRITTGHLIGEIVATAGLIAVIFALARSGRAALSAAAVASYIGAAYWFTSSTSFANPAVTIGRVFSDTFAGIAPASAPGFLVAQLLGGALGLTLIVVLYPRSTAAAAGNAVVPHPTEPAAPNTSDPTTH</sequence>
<evidence type="ECO:0000256" key="3">
    <source>
        <dbReference type="ARBA" id="ARBA00022692"/>
    </source>
</evidence>
<dbReference type="InterPro" id="IPR000425">
    <property type="entry name" value="MIP"/>
</dbReference>
<dbReference type="Proteomes" id="UP001595767">
    <property type="component" value="Unassembled WGS sequence"/>
</dbReference>
<dbReference type="Gene3D" id="1.20.1080.10">
    <property type="entry name" value="Glycerol uptake facilitator protein"/>
    <property type="match status" value="1"/>
</dbReference>
<evidence type="ECO:0000256" key="1">
    <source>
        <dbReference type="ARBA" id="ARBA00004141"/>
    </source>
</evidence>
<feature type="transmembrane region" description="Helical" evidence="8">
    <location>
        <begin position="153"/>
        <end position="171"/>
    </location>
</feature>
<name>A0ABV8LAU3_9NOCA</name>
<evidence type="ECO:0000256" key="7">
    <source>
        <dbReference type="SAM" id="MobiDB-lite"/>
    </source>
</evidence>
<comment type="similarity">
    <text evidence="2 6">Belongs to the MIP/aquaporin (TC 1.A.8) family.</text>
</comment>
<dbReference type="RefSeq" id="WP_378552640.1">
    <property type="nucleotide sequence ID" value="NZ_JBHSBA010000014.1"/>
</dbReference>
<dbReference type="Pfam" id="PF00230">
    <property type="entry name" value="MIP"/>
    <property type="match status" value="1"/>
</dbReference>
<feature type="transmembrane region" description="Helical" evidence="8">
    <location>
        <begin position="130"/>
        <end position="148"/>
    </location>
</feature>
<dbReference type="PANTHER" id="PTHR19139:SF199">
    <property type="entry name" value="MIP17260P"/>
    <property type="match status" value="1"/>
</dbReference>
<comment type="caution">
    <text evidence="9">The sequence shown here is derived from an EMBL/GenBank/DDBJ whole genome shotgun (WGS) entry which is preliminary data.</text>
</comment>
<dbReference type="SUPFAM" id="SSF81338">
    <property type="entry name" value="Aquaporin-like"/>
    <property type="match status" value="1"/>
</dbReference>
<feature type="transmembrane region" description="Helical" evidence="8">
    <location>
        <begin position="90"/>
        <end position="110"/>
    </location>
</feature>
<keyword evidence="4 8" id="KW-1133">Transmembrane helix</keyword>
<evidence type="ECO:0000313" key="9">
    <source>
        <dbReference type="EMBL" id="MFC4127323.1"/>
    </source>
</evidence>
<keyword evidence="10" id="KW-1185">Reference proteome</keyword>
<keyword evidence="3 6" id="KW-0812">Transmembrane</keyword>
<evidence type="ECO:0000256" key="5">
    <source>
        <dbReference type="ARBA" id="ARBA00023136"/>
    </source>
</evidence>